<dbReference type="GO" id="GO:0005829">
    <property type="term" value="C:cytosol"/>
    <property type="evidence" value="ECO:0007669"/>
    <property type="project" value="TreeGrafter"/>
</dbReference>
<accession>A0A0H4I2N1</accession>
<dbReference type="Gene3D" id="2.60.120.10">
    <property type="entry name" value="Jelly Rolls"/>
    <property type="match status" value="1"/>
</dbReference>
<name>A0A0H4I2N1_9GAMM</name>
<dbReference type="EC" id="2.4.2.1" evidence="3"/>
<comment type="catalytic activity">
    <reaction evidence="3">
        <text>cytidine + phosphate = cytosine + alpha-D-ribose 1-phosphate</text>
        <dbReference type="Rhea" id="RHEA:52540"/>
        <dbReference type="ChEBI" id="CHEBI:16040"/>
        <dbReference type="ChEBI" id="CHEBI:17562"/>
        <dbReference type="ChEBI" id="CHEBI:43474"/>
        <dbReference type="ChEBI" id="CHEBI:57720"/>
        <dbReference type="EC" id="2.4.2.2"/>
    </reaction>
</comment>
<dbReference type="Pfam" id="PF06865">
    <property type="entry name" value="Ppnp"/>
    <property type="match status" value="1"/>
</dbReference>
<dbReference type="PANTHER" id="PTHR36540">
    <property type="entry name" value="PYRIMIDINE/PURINE NUCLEOSIDE PHOSPHORYLASE"/>
    <property type="match status" value="1"/>
</dbReference>
<dbReference type="GO" id="GO:0004731">
    <property type="term" value="F:purine-nucleoside phosphorylase activity"/>
    <property type="evidence" value="ECO:0007669"/>
    <property type="project" value="UniProtKB-UniRule"/>
</dbReference>
<keyword evidence="2 3" id="KW-0808">Transferase</keyword>
<reference evidence="4 5" key="1">
    <citation type="submission" date="2015-05" db="EMBL/GenBank/DDBJ databases">
        <title>Complete genome of Marinobacter psychrophilus strain 20041T isolated from sea-ice of the Canadian Basin.</title>
        <authorList>
            <person name="Song L."/>
            <person name="Ren L."/>
            <person name="Yu Y."/>
            <person name="Wang X."/>
        </authorList>
    </citation>
    <scope>NUCLEOTIDE SEQUENCE [LARGE SCALE GENOMIC DNA]</scope>
    <source>
        <strain evidence="4 5">20041</strain>
    </source>
</reference>
<comment type="catalytic activity">
    <reaction evidence="3">
        <text>uridine + phosphate = alpha-D-ribose 1-phosphate + uracil</text>
        <dbReference type="Rhea" id="RHEA:24388"/>
        <dbReference type="ChEBI" id="CHEBI:16704"/>
        <dbReference type="ChEBI" id="CHEBI:17568"/>
        <dbReference type="ChEBI" id="CHEBI:43474"/>
        <dbReference type="ChEBI" id="CHEBI:57720"/>
        <dbReference type="EC" id="2.4.2.2"/>
    </reaction>
</comment>
<dbReference type="SUPFAM" id="SSF51182">
    <property type="entry name" value="RmlC-like cupins"/>
    <property type="match status" value="1"/>
</dbReference>
<dbReference type="EMBL" id="CP011494">
    <property type="protein sequence ID" value="AKO53276.1"/>
    <property type="molecule type" value="Genomic_DNA"/>
</dbReference>
<dbReference type="RefSeq" id="WP_048386861.1">
    <property type="nucleotide sequence ID" value="NZ_CP011494.1"/>
</dbReference>
<comment type="function">
    <text evidence="3">Catalyzes the phosphorolysis of diverse nucleosides, yielding D-ribose 1-phosphate and the respective free bases. Can use uridine, adenosine, guanosine, cytidine, thymidine, inosine and xanthosine as substrates. Also catalyzes the reverse reactions.</text>
</comment>
<evidence type="ECO:0000256" key="1">
    <source>
        <dbReference type="ARBA" id="ARBA00022676"/>
    </source>
</evidence>
<proteinExistence type="inferred from homology"/>
<dbReference type="PANTHER" id="PTHR36540:SF1">
    <property type="entry name" value="PYRIMIDINE_PURINE NUCLEOSIDE PHOSPHORYLASE"/>
    <property type="match status" value="1"/>
</dbReference>
<evidence type="ECO:0000256" key="3">
    <source>
        <dbReference type="HAMAP-Rule" id="MF_01537"/>
    </source>
</evidence>
<dbReference type="Proteomes" id="UP000036406">
    <property type="component" value="Chromosome"/>
</dbReference>
<dbReference type="PATRIC" id="fig|330734.3.peg.2788"/>
<evidence type="ECO:0000313" key="4">
    <source>
        <dbReference type="EMBL" id="AKO53276.1"/>
    </source>
</evidence>
<dbReference type="EC" id="2.4.2.2" evidence="3"/>
<comment type="catalytic activity">
    <reaction evidence="3">
        <text>thymidine + phosphate = 2-deoxy-alpha-D-ribose 1-phosphate + thymine</text>
        <dbReference type="Rhea" id="RHEA:16037"/>
        <dbReference type="ChEBI" id="CHEBI:17748"/>
        <dbReference type="ChEBI" id="CHEBI:17821"/>
        <dbReference type="ChEBI" id="CHEBI:43474"/>
        <dbReference type="ChEBI" id="CHEBI:57259"/>
        <dbReference type="EC" id="2.4.2.2"/>
    </reaction>
</comment>
<keyword evidence="5" id="KW-1185">Reference proteome</keyword>
<evidence type="ECO:0000256" key="2">
    <source>
        <dbReference type="ARBA" id="ARBA00022679"/>
    </source>
</evidence>
<dbReference type="KEGG" id="mpq:ABA45_13310"/>
<evidence type="ECO:0000313" key="5">
    <source>
        <dbReference type="Proteomes" id="UP000036406"/>
    </source>
</evidence>
<dbReference type="GO" id="GO:0009032">
    <property type="term" value="F:thymidine phosphorylase activity"/>
    <property type="evidence" value="ECO:0007669"/>
    <property type="project" value="RHEA"/>
</dbReference>
<organism evidence="4 5">
    <name type="scientific">Marinobacter psychrophilus</name>
    <dbReference type="NCBI Taxonomy" id="330734"/>
    <lineage>
        <taxon>Bacteria</taxon>
        <taxon>Pseudomonadati</taxon>
        <taxon>Pseudomonadota</taxon>
        <taxon>Gammaproteobacteria</taxon>
        <taxon>Pseudomonadales</taxon>
        <taxon>Marinobacteraceae</taxon>
        <taxon>Marinobacter</taxon>
    </lineage>
</organism>
<sequence>MLKVNEYFDDKAKSIAFQSDALPATIGVISPGEYQFSTQQKETMTIVSGVMSVCLPGLETWMTYGAGECFGVAPDSTFRVTVEYDTAYLCTYG</sequence>
<comment type="catalytic activity">
    <reaction evidence="3">
        <text>guanosine + phosphate = alpha-D-ribose 1-phosphate + guanine</text>
        <dbReference type="Rhea" id="RHEA:13233"/>
        <dbReference type="ChEBI" id="CHEBI:16235"/>
        <dbReference type="ChEBI" id="CHEBI:16750"/>
        <dbReference type="ChEBI" id="CHEBI:43474"/>
        <dbReference type="ChEBI" id="CHEBI:57720"/>
        <dbReference type="EC" id="2.4.2.1"/>
    </reaction>
</comment>
<comment type="catalytic activity">
    <reaction evidence="3">
        <text>xanthosine + phosphate = alpha-D-ribose 1-phosphate + xanthine</text>
        <dbReference type="Rhea" id="RHEA:27638"/>
        <dbReference type="ChEBI" id="CHEBI:17712"/>
        <dbReference type="ChEBI" id="CHEBI:18107"/>
        <dbReference type="ChEBI" id="CHEBI:43474"/>
        <dbReference type="ChEBI" id="CHEBI:57720"/>
        <dbReference type="EC" id="2.4.2.1"/>
    </reaction>
</comment>
<dbReference type="InterPro" id="IPR009664">
    <property type="entry name" value="Ppnp"/>
</dbReference>
<dbReference type="GO" id="GO:0047975">
    <property type="term" value="F:guanosine phosphorylase activity"/>
    <property type="evidence" value="ECO:0007669"/>
    <property type="project" value="RHEA"/>
</dbReference>
<dbReference type="HAMAP" id="MF_01537">
    <property type="entry name" value="Nucleos_phosphorylase_PpnP"/>
    <property type="match status" value="1"/>
</dbReference>
<protein>
    <recommendedName>
        <fullName evidence="3">Pyrimidine/purine nucleoside phosphorylase</fullName>
        <ecNumber evidence="3">2.4.2.1</ecNumber>
        <ecNumber evidence="3">2.4.2.2</ecNumber>
    </recommendedName>
    <alternativeName>
        <fullName evidence="3">Adenosine phosphorylase</fullName>
    </alternativeName>
    <alternativeName>
        <fullName evidence="3">Cytidine phosphorylase</fullName>
    </alternativeName>
    <alternativeName>
        <fullName evidence="3">Guanosine phosphorylase</fullName>
    </alternativeName>
    <alternativeName>
        <fullName evidence="3">Inosine phosphorylase</fullName>
    </alternativeName>
    <alternativeName>
        <fullName evidence="3">Thymidine phosphorylase</fullName>
    </alternativeName>
    <alternativeName>
        <fullName evidence="3">Uridine phosphorylase</fullName>
    </alternativeName>
    <alternativeName>
        <fullName evidence="3">Xanthosine phosphorylase</fullName>
    </alternativeName>
</protein>
<dbReference type="InterPro" id="IPR011051">
    <property type="entry name" value="RmlC_Cupin_sf"/>
</dbReference>
<keyword evidence="1 3" id="KW-0328">Glycosyltransferase</keyword>
<gene>
    <name evidence="3" type="primary">ppnP</name>
    <name evidence="4" type="ORF">ABA45_13310</name>
</gene>
<dbReference type="STRING" id="330734.ABA45_13310"/>
<comment type="similarity">
    <text evidence="3">Belongs to the nucleoside phosphorylase PpnP family.</text>
</comment>
<dbReference type="InterPro" id="IPR014710">
    <property type="entry name" value="RmlC-like_jellyroll"/>
</dbReference>
<comment type="catalytic activity">
    <reaction evidence="3">
        <text>inosine + phosphate = alpha-D-ribose 1-phosphate + hypoxanthine</text>
        <dbReference type="Rhea" id="RHEA:27646"/>
        <dbReference type="ChEBI" id="CHEBI:17368"/>
        <dbReference type="ChEBI" id="CHEBI:17596"/>
        <dbReference type="ChEBI" id="CHEBI:43474"/>
        <dbReference type="ChEBI" id="CHEBI:57720"/>
        <dbReference type="EC" id="2.4.2.1"/>
    </reaction>
</comment>
<comment type="catalytic activity">
    <reaction evidence="3">
        <text>adenosine + phosphate = alpha-D-ribose 1-phosphate + adenine</text>
        <dbReference type="Rhea" id="RHEA:27642"/>
        <dbReference type="ChEBI" id="CHEBI:16335"/>
        <dbReference type="ChEBI" id="CHEBI:16708"/>
        <dbReference type="ChEBI" id="CHEBI:43474"/>
        <dbReference type="ChEBI" id="CHEBI:57720"/>
        <dbReference type="EC" id="2.4.2.1"/>
    </reaction>
</comment>
<comment type="catalytic activity">
    <reaction evidence="3">
        <text>a purine D-ribonucleoside + phosphate = a purine nucleobase + alpha-D-ribose 1-phosphate</text>
        <dbReference type="Rhea" id="RHEA:19805"/>
        <dbReference type="ChEBI" id="CHEBI:26386"/>
        <dbReference type="ChEBI" id="CHEBI:43474"/>
        <dbReference type="ChEBI" id="CHEBI:57720"/>
        <dbReference type="ChEBI" id="CHEBI:142355"/>
        <dbReference type="EC" id="2.4.2.1"/>
    </reaction>
</comment>
<dbReference type="AlphaFoldDB" id="A0A0H4I2N1"/>
<dbReference type="GO" id="GO:0004850">
    <property type="term" value="F:uridine phosphorylase activity"/>
    <property type="evidence" value="ECO:0007669"/>
    <property type="project" value="RHEA"/>
</dbReference>